<dbReference type="PANTHER" id="PTHR47594:SF5">
    <property type="entry name" value="PENTACOTRIPEPTIDE-REPEAT REGION OF PRORP DOMAIN-CONTAINING PROTEIN"/>
    <property type="match status" value="1"/>
</dbReference>
<accession>D8S3Q8</accession>
<keyword evidence="2" id="KW-1185">Reference proteome</keyword>
<name>D8S3Q8_SELML</name>
<dbReference type="AlphaFoldDB" id="D8S3Q8"/>
<dbReference type="GO" id="GO:0003723">
    <property type="term" value="F:RNA binding"/>
    <property type="evidence" value="ECO:0007669"/>
    <property type="project" value="InterPro"/>
</dbReference>
<evidence type="ECO:0000313" key="2">
    <source>
        <dbReference type="Proteomes" id="UP000001514"/>
    </source>
</evidence>
<protein>
    <recommendedName>
        <fullName evidence="3">Pentacotripeptide-repeat region of PRORP domain-containing protein</fullName>
    </recommendedName>
</protein>
<evidence type="ECO:0000313" key="1">
    <source>
        <dbReference type="EMBL" id="EFJ20801.1"/>
    </source>
</evidence>
<proteinExistence type="predicted"/>
<organism evidence="2">
    <name type="scientific">Selaginella moellendorffii</name>
    <name type="common">Spikemoss</name>
    <dbReference type="NCBI Taxonomy" id="88036"/>
    <lineage>
        <taxon>Eukaryota</taxon>
        <taxon>Viridiplantae</taxon>
        <taxon>Streptophyta</taxon>
        <taxon>Embryophyta</taxon>
        <taxon>Tracheophyta</taxon>
        <taxon>Lycopodiopsida</taxon>
        <taxon>Selaginellales</taxon>
        <taxon>Selaginellaceae</taxon>
        <taxon>Selaginella</taxon>
    </lineage>
</organism>
<gene>
    <name evidence="1" type="ORF">SELMODRAFT_417820</name>
</gene>
<dbReference type="GO" id="GO:0009658">
    <property type="term" value="P:chloroplast organization"/>
    <property type="evidence" value="ECO:0007669"/>
    <property type="project" value="InterPro"/>
</dbReference>
<evidence type="ECO:0008006" key="3">
    <source>
        <dbReference type="Google" id="ProtNLM"/>
    </source>
</evidence>
<dbReference type="Gene3D" id="1.25.40.10">
    <property type="entry name" value="Tetratricopeptide repeat domain"/>
    <property type="match status" value="1"/>
</dbReference>
<sequence length="261" mass="29842">MLLGIALAKSKIKLLDRAALAASSIRRFGANRWDREGDYECDDVDIGRFVELFPSKKIRDAAPPKTLRASRESATVIQLLRSAKKSPAKLDAYLGSHASRLLCKDLQYVLNVFLKNQENDIDLAFKIFELIRKESWYKPSESTYMRLVSFYCRADERKKPMRPILELLNTAQGEGVALSEAMLTEPMRCCILQADFDTCLQFYRLMRSSGCQVHRGLYAYLAKSFSRAGLKEKSFQIFADAPAEQAPSRLEKRERVFFVED</sequence>
<dbReference type="EMBL" id="GL377601">
    <property type="protein sequence ID" value="EFJ20801.1"/>
    <property type="molecule type" value="Genomic_DNA"/>
</dbReference>
<dbReference type="InParanoid" id="D8S3Q8"/>
<dbReference type="HOGENOM" id="CLU_1067119_0_0_1"/>
<dbReference type="GO" id="GO:0000373">
    <property type="term" value="P:Group II intron splicing"/>
    <property type="evidence" value="ECO:0007669"/>
    <property type="project" value="InterPro"/>
</dbReference>
<reference evidence="1 2" key="1">
    <citation type="journal article" date="2011" name="Science">
        <title>The Selaginella genome identifies genetic changes associated with the evolution of vascular plants.</title>
        <authorList>
            <person name="Banks J.A."/>
            <person name="Nishiyama T."/>
            <person name="Hasebe M."/>
            <person name="Bowman J.L."/>
            <person name="Gribskov M."/>
            <person name="dePamphilis C."/>
            <person name="Albert V.A."/>
            <person name="Aono N."/>
            <person name="Aoyama T."/>
            <person name="Ambrose B.A."/>
            <person name="Ashton N.W."/>
            <person name="Axtell M.J."/>
            <person name="Barker E."/>
            <person name="Barker M.S."/>
            <person name="Bennetzen J.L."/>
            <person name="Bonawitz N.D."/>
            <person name="Chapple C."/>
            <person name="Cheng C."/>
            <person name="Correa L.G."/>
            <person name="Dacre M."/>
            <person name="DeBarry J."/>
            <person name="Dreyer I."/>
            <person name="Elias M."/>
            <person name="Engstrom E.M."/>
            <person name="Estelle M."/>
            <person name="Feng L."/>
            <person name="Finet C."/>
            <person name="Floyd S.K."/>
            <person name="Frommer W.B."/>
            <person name="Fujita T."/>
            <person name="Gramzow L."/>
            <person name="Gutensohn M."/>
            <person name="Harholt J."/>
            <person name="Hattori M."/>
            <person name="Heyl A."/>
            <person name="Hirai T."/>
            <person name="Hiwatashi Y."/>
            <person name="Ishikawa M."/>
            <person name="Iwata M."/>
            <person name="Karol K.G."/>
            <person name="Koehler B."/>
            <person name="Kolukisaoglu U."/>
            <person name="Kubo M."/>
            <person name="Kurata T."/>
            <person name="Lalonde S."/>
            <person name="Li K."/>
            <person name="Li Y."/>
            <person name="Litt A."/>
            <person name="Lyons E."/>
            <person name="Manning G."/>
            <person name="Maruyama T."/>
            <person name="Michael T.P."/>
            <person name="Mikami K."/>
            <person name="Miyazaki S."/>
            <person name="Morinaga S."/>
            <person name="Murata T."/>
            <person name="Mueller-Roeber B."/>
            <person name="Nelson D.R."/>
            <person name="Obara M."/>
            <person name="Oguri Y."/>
            <person name="Olmstead R.G."/>
            <person name="Onodera N."/>
            <person name="Petersen B.L."/>
            <person name="Pils B."/>
            <person name="Prigge M."/>
            <person name="Rensing S.A."/>
            <person name="Riano-Pachon D.M."/>
            <person name="Roberts A.W."/>
            <person name="Sato Y."/>
            <person name="Scheller H.V."/>
            <person name="Schulz B."/>
            <person name="Schulz C."/>
            <person name="Shakirov E.V."/>
            <person name="Shibagaki N."/>
            <person name="Shinohara N."/>
            <person name="Shippen D.E."/>
            <person name="Soerensen I."/>
            <person name="Sotooka R."/>
            <person name="Sugimoto N."/>
            <person name="Sugita M."/>
            <person name="Sumikawa N."/>
            <person name="Tanurdzic M."/>
            <person name="Theissen G."/>
            <person name="Ulvskov P."/>
            <person name="Wakazuki S."/>
            <person name="Weng J.K."/>
            <person name="Willats W.W."/>
            <person name="Wipf D."/>
            <person name="Wolf P.G."/>
            <person name="Yang L."/>
            <person name="Zimmer A.D."/>
            <person name="Zhu Q."/>
            <person name="Mitros T."/>
            <person name="Hellsten U."/>
            <person name="Loque D."/>
            <person name="Otillar R."/>
            <person name="Salamov A."/>
            <person name="Schmutz J."/>
            <person name="Shapiro H."/>
            <person name="Lindquist E."/>
            <person name="Lucas S."/>
            <person name="Rokhsar D."/>
            <person name="Grigoriev I.V."/>
        </authorList>
    </citation>
    <scope>NUCLEOTIDE SEQUENCE [LARGE SCALE GENOMIC DNA]</scope>
</reference>
<dbReference type="PANTHER" id="PTHR47594">
    <property type="entry name" value="PPR CONTAINING PLANT-LIKE PROTEIN"/>
    <property type="match status" value="1"/>
</dbReference>
<dbReference type="Gramene" id="EFJ20801">
    <property type="protein sequence ID" value="EFJ20801"/>
    <property type="gene ID" value="SELMODRAFT_417820"/>
</dbReference>
<dbReference type="InterPro" id="IPR011990">
    <property type="entry name" value="TPR-like_helical_dom_sf"/>
</dbReference>
<dbReference type="Proteomes" id="UP000001514">
    <property type="component" value="Unassembled WGS sequence"/>
</dbReference>
<dbReference type="InterPro" id="IPR044190">
    <property type="entry name" value="THA8-like"/>
</dbReference>
<dbReference type="KEGG" id="smo:SELMODRAFT_417820"/>